<gene>
    <name evidence="1" type="ORF">EV643_102515</name>
</gene>
<name>A0A4R6KPQ3_9ACTN</name>
<comment type="caution">
    <text evidence="1">The sequence shown here is derived from an EMBL/GenBank/DDBJ whole genome shotgun (WGS) entry which is preliminary data.</text>
</comment>
<evidence type="ECO:0000313" key="1">
    <source>
        <dbReference type="EMBL" id="TDO52675.1"/>
    </source>
</evidence>
<organism evidence="1 2">
    <name type="scientific">Kribbella caucasensis</name>
    <dbReference type="NCBI Taxonomy" id="2512215"/>
    <lineage>
        <taxon>Bacteria</taxon>
        <taxon>Bacillati</taxon>
        <taxon>Actinomycetota</taxon>
        <taxon>Actinomycetes</taxon>
        <taxon>Propionibacteriales</taxon>
        <taxon>Kribbellaceae</taxon>
        <taxon>Kribbella</taxon>
    </lineage>
</organism>
<proteinExistence type="predicted"/>
<evidence type="ECO:0008006" key="3">
    <source>
        <dbReference type="Google" id="ProtNLM"/>
    </source>
</evidence>
<accession>A0A4R6KPQ3</accession>
<dbReference type="AlphaFoldDB" id="A0A4R6KPQ3"/>
<dbReference type="EMBL" id="SNWQ01000002">
    <property type="protein sequence ID" value="TDO52675.1"/>
    <property type="molecule type" value="Genomic_DNA"/>
</dbReference>
<dbReference type="RefSeq" id="WP_133799065.1">
    <property type="nucleotide sequence ID" value="NZ_SNWQ01000002.1"/>
</dbReference>
<dbReference type="OrthoDB" id="9790578at2"/>
<protein>
    <recommendedName>
        <fullName evidence="3">3-methyladenine DNA glycosylase</fullName>
    </recommendedName>
</protein>
<sequence length="292" mass="33035">MTVSLIPAELTPAQWQPLAAAHADRVDALLADHLARRERRQPHPVEDFLFTYYPTRPNQLRIWHPGPGVRLLGATQYEGMKGYLYSDGAVHLDPAYVAKRSDSIQWIRRLLAATLDRQPQFGCFGLHEWAMIYRSDEIRHQKWPLRLGAEGTDQVVESHKIACSHFDAFRFFTTPARPLNVLQPTRESQPALEQGGCLHANMDLYKWACKLMPFTPSSVVLACFELARDIRTLDMRASPYDLTALGYTPIPIETPNGKATYAATQREFATRARPLRQQLINLCDAVLAPATT</sequence>
<evidence type="ECO:0000313" key="2">
    <source>
        <dbReference type="Proteomes" id="UP000295388"/>
    </source>
</evidence>
<keyword evidence="2" id="KW-1185">Reference proteome</keyword>
<reference evidence="1 2" key="1">
    <citation type="submission" date="2019-03" db="EMBL/GenBank/DDBJ databases">
        <title>Genomic Encyclopedia of Type Strains, Phase III (KMG-III): the genomes of soil and plant-associated and newly described type strains.</title>
        <authorList>
            <person name="Whitman W."/>
        </authorList>
    </citation>
    <scope>NUCLEOTIDE SEQUENCE [LARGE SCALE GENOMIC DNA]</scope>
    <source>
        <strain evidence="1 2">VKM Ac-2527</strain>
    </source>
</reference>
<dbReference type="Proteomes" id="UP000295388">
    <property type="component" value="Unassembled WGS sequence"/>
</dbReference>